<dbReference type="Pfam" id="PF17676">
    <property type="entry name" value="Peptidase_S66C"/>
    <property type="match status" value="1"/>
</dbReference>
<comment type="caution">
    <text evidence="6">The sequence shown here is derived from an EMBL/GenBank/DDBJ whole genome shotgun (WGS) entry which is preliminary data.</text>
</comment>
<keyword evidence="2" id="KW-0378">Hydrolase</keyword>
<dbReference type="EMBL" id="LELK01000004">
    <property type="protein sequence ID" value="KMM37098.1"/>
    <property type="molecule type" value="Genomic_DNA"/>
</dbReference>
<protein>
    <submittedName>
        <fullName evidence="6">Peptidase S66</fullName>
    </submittedName>
</protein>
<evidence type="ECO:0000256" key="1">
    <source>
        <dbReference type="ARBA" id="ARBA00010233"/>
    </source>
</evidence>
<comment type="similarity">
    <text evidence="1">Belongs to the peptidase S66 family.</text>
</comment>
<evidence type="ECO:0000256" key="2">
    <source>
        <dbReference type="ARBA" id="ARBA00022801"/>
    </source>
</evidence>
<dbReference type="CDD" id="cd07062">
    <property type="entry name" value="Peptidase_S66_mccF_like"/>
    <property type="match status" value="1"/>
</dbReference>
<dbReference type="InterPro" id="IPR029062">
    <property type="entry name" value="Class_I_gatase-like"/>
</dbReference>
<dbReference type="Pfam" id="PF02016">
    <property type="entry name" value="Peptidase_S66"/>
    <property type="match status" value="1"/>
</dbReference>
<dbReference type="InterPro" id="IPR027461">
    <property type="entry name" value="Carboxypeptidase_A_C_sf"/>
</dbReference>
<keyword evidence="7" id="KW-1185">Reference proteome</keyword>
<evidence type="ECO:0000313" key="7">
    <source>
        <dbReference type="Proteomes" id="UP000035996"/>
    </source>
</evidence>
<evidence type="ECO:0000256" key="3">
    <source>
        <dbReference type="PIRSR" id="PIRSR028757-1"/>
    </source>
</evidence>
<dbReference type="InterPro" id="IPR003507">
    <property type="entry name" value="S66_fam"/>
</dbReference>
<feature type="domain" description="LD-carboxypeptidase N-terminal" evidence="4">
    <location>
        <begin position="15"/>
        <end position="132"/>
    </location>
</feature>
<dbReference type="Gene3D" id="3.50.30.60">
    <property type="entry name" value="LD-carboxypeptidase A C-terminal domain-like"/>
    <property type="match status" value="1"/>
</dbReference>
<dbReference type="PANTHER" id="PTHR30237:SF5">
    <property type="entry name" value="CARBOXYPEPTIDASE VC_A0337-RELATED"/>
    <property type="match status" value="1"/>
</dbReference>
<dbReference type="PANTHER" id="PTHR30237">
    <property type="entry name" value="MURAMOYLTETRAPEPTIDE CARBOXYPEPTIDASE"/>
    <property type="match status" value="1"/>
</dbReference>
<dbReference type="STRING" id="157733.AB986_14535"/>
<proteinExistence type="inferred from homology"/>
<accession>A0A0J6CVC0</accession>
<evidence type="ECO:0000259" key="4">
    <source>
        <dbReference type="Pfam" id="PF02016"/>
    </source>
</evidence>
<evidence type="ECO:0000259" key="5">
    <source>
        <dbReference type="Pfam" id="PF17676"/>
    </source>
</evidence>
<evidence type="ECO:0000313" key="6">
    <source>
        <dbReference type="EMBL" id="KMM37098.1"/>
    </source>
</evidence>
<feature type="active site" description="Charge relay system" evidence="3">
    <location>
        <position position="310"/>
    </location>
</feature>
<dbReference type="PATRIC" id="fig|157733.3.peg.973"/>
<dbReference type="Proteomes" id="UP000035996">
    <property type="component" value="Unassembled WGS sequence"/>
</dbReference>
<reference evidence="6" key="1">
    <citation type="submission" date="2015-06" db="EMBL/GenBank/DDBJ databases">
        <authorList>
            <person name="Liu B."/>
            <person name="Wang J."/>
            <person name="Zhu Y."/>
            <person name="Liu G."/>
            <person name="Chen Q."/>
            <person name="Zheng C."/>
            <person name="Che J."/>
            <person name="Ge C."/>
            <person name="Shi H."/>
            <person name="Pan Z."/>
            <person name="Liu X."/>
        </authorList>
    </citation>
    <scope>NUCLEOTIDE SEQUENCE [LARGE SCALE GENOMIC DNA]</scope>
    <source>
        <strain evidence="6">DSM 16346</strain>
    </source>
</reference>
<dbReference type="InterPro" id="IPR040449">
    <property type="entry name" value="Peptidase_S66_N"/>
</dbReference>
<dbReference type="GO" id="GO:0016787">
    <property type="term" value="F:hydrolase activity"/>
    <property type="evidence" value="ECO:0007669"/>
    <property type="project" value="UniProtKB-KW"/>
</dbReference>
<dbReference type="InterPro" id="IPR027478">
    <property type="entry name" value="LdcA_N"/>
</dbReference>
<dbReference type="SUPFAM" id="SSF52317">
    <property type="entry name" value="Class I glutamine amidotransferase-like"/>
    <property type="match status" value="1"/>
</dbReference>
<feature type="domain" description="LD-carboxypeptidase C-terminal" evidence="5">
    <location>
        <begin position="203"/>
        <end position="325"/>
    </location>
</feature>
<sequence>MNKIKYPFLNQGATIGVTAPSSGAPTELHKLLTTARDRLESKSYEVLFGDTSWTQDKAKSASAKIRAAEFNKMMSDEQIQLIIPPWGGELLIEALEYIDFDHMKTKWVLGYSDVSLLLLAITLNTGIATAHGTNLVDLRGEYSDDTTDMWESVLSTEAGGSVIQYSSEKYQKEWQFDSPTACVFDLTEQTEWKSVSSKNAKVQGRILGGCIDVVRHLIGTPFGNVTHFREHFITNEPIVWYFENCGMSTTDLRRTLVHMKLAGWFTNCAGILFGRSPANTPVGNYEIEDVYNDLYEEIQVPILYDIDCGHVPPQNTFINGSYAEVELTNGKGTVVQHFI</sequence>
<dbReference type="RefSeq" id="WP_048311887.1">
    <property type="nucleotide sequence ID" value="NZ_CP119526.1"/>
</dbReference>
<dbReference type="InterPro" id="IPR040921">
    <property type="entry name" value="Peptidase_S66C"/>
</dbReference>
<feature type="active site" description="Charge relay system" evidence="3">
    <location>
        <position position="243"/>
    </location>
</feature>
<dbReference type="SUPFAM" id="SSF141986">
    <property type="entry name" value="LD-carboxypeptidase A C-terminal domain-like"/>
    <property type="match status" value="1"/>
</dbReference>
<gene>
    <name evidence="6" type="ORF">AB986_14535</name>
</gene>
<dbReference type="AlphaFoldDB" id="A0A0J6CVC0"/>
<organism evidence="6 7">
    <name type="scientific">Guptibacillus hwajinpoensis</name>
    <dbReference type="NCBI Taxonomy" id="208199"/>
    <lineage>
        <taxon>Bacteria</taxon>
        <taxon>Bacillati</taxon>
        <taxon>Bacillota</taxon>
        <taxon>Bacilli</taxon>
        <taxon>Bacillales</taxon>
        <taxon>Guptibacillaceae</taxon>
        <taxon>Guptibacillus</taxon>
    </lineage>
</organism>
<dbReference type="OrthoDB" id="9807329at2"/>
<dbReference type="PIRSF" id="PIRSF028757">
    <property type="entry name" value="LD-carboxypeptidase"/>
    <property type="match status" value="1"/>
</dbReference>
<name>A0A0J6CVC0_9BACL</name>
<dbReference type="Gene3D" id="3.40.50.10740">
    <property type="entry name" value="Class I glutamine amidotransferase-like"/>
    <property type="match status" value="1"/>
</dbReference>
<feature type="active site" description="Nucleophile" evidence="3">
    <location>
        <position position="112"/>
    </location>
</feature>